<sequence length="292" mass="31866">MLADLRFGLNLTRLEDRLAWIGKCRRAEDLGYDVITVPDHLGMPSPFPACLLTAEVTTHVQVGTFVSNTAFYPPALFARDVVSTQAFTGGRLETGLGAGWKKRDFDEAGVLFESADRRVDRLEMTLQELDRARTTAVTAGQPDPVGPLMVGGNGDRVLRLAAGHAAIVSFAGTRFDPAGRGMIYQTAERLDERVALVDAAVSAAQRERPEYNVIVLRTQVVDDRQTALEEYAAFLGGSFTPRQVGELPAVLIGSPEKMADQVLARRERFGITYVTVQEAALEAFAKVISLLR</sequence>
<evidence type="ECO:0000256" key="1">
    <source>
        <dbReference type="ARBA" id="ARBA00022630"/>
    </source>
</evidence>
<evidence type="ECO:0000256" key="4">
    <source>
        <dbReference type="ARBA" id="ARBA00023033"/>
    </source>
</evidence>
<accession>A0ABP6ZP77</accession>
<dbReference type="NCBIfam" id="TIGR03621">
    <property type="entry name" value="F420_MSMEG_2516"/>
    <property type="match status" value="1"/>
</dbReference>
<feature type="domain" description="Luciferase-like" evidence="5">
    <location>
        <begin position="25"/>
        <end position="238"/>
    </location>
</feature>
<keyword evidence="4" id="KW-0503">Monooxygenase</keyword>
<keyword evidence="7" id="KW-1185">Reference proteome</keyword>
<evidence type="ECO:0000313" key="6">
    <source>
        <dbReference type="EMBL" id="GAA3613922.1"/>
    </source>
</evidence>
<dbReference type="InterPro" id="IPR019923">
    <property type="entry name" value="Lucif-like_OxRdtase_MSMEG_2516"/>
</dbReference>
<dbReference type="InterPro" id="IPR050172">
    <property type="entry name" value="SsuD_RutA_monooxygenase"/>
</dbReference>
<dbReference type="SUPFAM" id="SSF51679">
    <property type="entry name" value="Bacterial luciferase-like"/>
    <property type="match status" value="1"/>
</dbReference>
<dbReference type="Gene3D" id="3.20.20.30">
    <property type="entry name" value="Luciferase-like domain"/>
    <property type="match status" value="1"/>
</dbReference>
<evidence type="ECO:0000256" key="3">
    <source>
        <dbReference type="ARBA" id="ARBA00023002"/>
    </source>
</evidence>
<dbReference type="Proteomes" id="UP001501074">
    <property type="component" value="Unassembled WGS sequence"/>
</dbReference>
<dbReference type="Pfam" id="PF00296">
    <property type="entry name" value="Bac_luciferase"/>
    <property type="match status" value="1"/>
</dbReference>
<dbReference type="EMBL" id="BAAAZO010000005">
    <property type="protein sequence ID" value="GAA3613922.1"/>
    <property type="molecule type" value="Genomic_DNA"/>
</dbReference>
<keyword evidence="2" id="KW-0288">FMN</keyword>
<dbReference type="InterPro" id="IPR036661">
    <property type="entry name" value="Luciferase-like_sf"/>
</dbReference>
<dbReference type="PANTHER" id="PTHR42847">
    <property type="entry name" value="ALKANESULFONATE MONOOXYGENASE"/>
    <property type="match status" value="1"/>
</dbReference>
<gene>
    <name evidence="6" type="ORF">GCM10022223_32680</name>
</gene>
<evidence type="ECO:0000256" key="2">
    <source>
        <dbReference type="ARBA" id="ARBA00022643"/>
    </source>
</evidence>
<evidence type="ECO:0000259" key="5">
    <source>
        <dbReference type="Pfam" id="PF00296"/>
    </source>
</evidence>
<name>A0ABP6ZP77_9ACTN</name>
<dbReference type="InterPro" id="IPR011251">
    <property type="entry name" value="Luciferase-like_dom"/>
</dbReference>
<proteinExistence type="predicted"/>
<comment type="caution">
    <text evidence="6">The sequence shown here is derived from an EMBL/GenBank/DDBJ whole genome shotgun (WGS) entry which is preliminary data.</text>
</comment>
<keyword evidence="1" id="KW-0285">Flavoprotein</keyword>
<protein>
    <submittedName>
        <fullName evidence="6">TIGR03621 family F420-dependent LLM class oxidoreductase</fullName>
    </submittedName>
</protein>
<dbReference type="PANTHER" id="PTHR42847:SF4">
    <property type="entry name" value="ALKANESULFONATE MONOOXYGENASE-RELATED"/>
    <property type="match status" value="1"/>
</dbReference>
<organism evidence="6 7">
    <name type="scientific">Kineosporia mesophila</name>
    <dbReference type="NCBI Taxonomy" id="566012"/>
    <lineage>
        <taxon>Bacteria</taxon>
        <taxon>Bacillati</taxon>
        <taxon>Actinomycetota</taxon>
        <taxon>Actinomycetes</taxon>
        <taxon>Kineosporiales</taxon>
        <taxon>Kineosporiaceae</taxon>
        <taxon>Kineosporia</taxon>
    </lineage>
</organism>
<evidence type="ECO:0000313" key="7">
    <source>
        <dbReference type="Proteomes" id="UP001501074"/>
    </source>
</evidence>
<reference evidence="7" key="1">
    <citation type="journal article" date="2019" name="Int. J. Syst. Evol. Microbiol.">
        <title>The Global Catalogue of Microorganisms (GCM) 10K type strain sequencing project: providing services to taxonomists for standard genome sequencing and annotation.</title>
        <authorList>
            <consortium name="The Broad Institute Genomics Platform"/>
            <consortium name="The Broad Institute Genome Sequencing Center for Infectious Disease"/>
            <person name="Wu L."/>
            <person name="Ma J."/>
        </authorList>
    </citation>
    <scope>NUCLEOTIDE SEQUENCE [LARGE SCALE GENOMIC DNA]</scope>
    <source>
        <strain evidence="7">JCM 16902</strain>
    </source>
</reference>
<dbReference type="RefSeq" id="WP_231487682.1">
    <property type="nucleotide sequence ID" value="NZ_BAAAZO010000005.1"/>
</dbReference>
<keyword evidence="3" id="KW-0560">Oxidoreductase</keyword>